<dbReference type="AlphaFoldDB" id="A0A937A209"/>
<keyword evidence="2" id="KW-1185">Reference proteome</keyword>
<dbReference type="EMBL" id="JAERQJ010000022">
    <property type="protein sequence ID" value="MBL0686168.1"/>
    <property type="molecule type" value="Genomic_DNA"/>
</dbReference>
<dbReference type="Proteomes" id="UP000651057">
    <property type="component" value="Unassembled WGS sequence"/>
</dbReference>
<proteinExistence type="predicted"/>
<reference evidence="1" key="1">
    <citation type="submission" date="2021-01" db="EMBL/GenBank/DDBJ databases">
        <authorList>
            <person name="Zhong Y.L."/>
        </authorList>
    </citation>
    <scope>NUCLEOTIDE SEQUENCE</scope>
    <source>
        <strain evidence="1">KCTC 23302</strain>
    </source>
</reference>
<dbReference type="RefSeq" id="WP_201924756.1">
    <property type="nucleotide sequence ID" value="NZ_BAABAX010000010.1"/>
</dbReference>
<comment type="caution">
    <text evidence="1">The sequence shown here is derived from an EMBL/GenBank/DDBJ whole genome shotgun (WGS) entry which is preliminary data.</text>
</comment>
<protein>
    <submittedName>
        <fullName evidence="1">Uncharacterized protein</fullName>
    </submittedName>
</protein>
<accession>A0A937A209</accession>
<evidence type="ECO:0000313" key="1">
    <source>
        <dbReference type="EMBL" id="MBL0686168.1"/>
    </source>
</evidence>
<evidence type="ECO:0000313" key="2">
    <source>
        <dbReference type="Proteomes" id="UP000651057"/>
    </source>
</evidence>
<organism evidence="1 2">
    <name type="scientific">Aquimarina mytili</name>
    <dbReference type="NCBI Taxonomy" id="874423"/>
    <lineage>
        <taxon>Bacteria</taxon>
        <taxon>Pseudomonadati</taxon>
        <taxon>Bacteroidota</taxon>
        <taxon>Flavobacteriia</taxon>
        <taxon>Flavobacteriales</taxon>
        <taxon>Flavobacteriaceae</taxon>
        <taxon>Aquimarina</taxon>
    </lineage>
</organism>
<name>A0A937A209_9FLAO</name>
<sequence length="170" mass="20406">MTGKIDKNIIGFFASFNTDETDDELVKSHLWNDNGLKNKLAHLNWEHYGDDLKKILFQVYVKPIRYERKNLKEIENYRRKEKAIGIPIILDNENFFKLTEADRRQFFVQTIVDKLRLVELKIKQNKLNFDISRLITDVKKSLNYEKIEKKPVPNNDYNSLWQRVKTKFNL</sequence>
<gene>
    <name evidence="1" type="ORF">JJQ60_21770</name>
</gene>